<dbReference type="EMBL" id="BMAW01081713">
    <property type="protein sequence ID" value="GFU25801.1"/>
    <property type="molecule type" value="Genomic_DNA"/>
</dbReference>
<dbReference type="AlphaFoldDB" id="A0A8X6QLT5"/>
<keyword evidence="2" id="KW-1185">Reference proteome</keyword>
<gene>
    <name evidence="1" type="ORF">NPIL_545331</name>
</gene>
<organism evidence="1 2">
    <name type="scientific">Nephila pilipes</name>
    <name type="common">Giant wood spider</name>
    <name type="synonym">Nephila maculata</name>
    <dbReference type="NCBI Taxonomy" id="299642"/>
    <lineage>
        <taxon>Eukaryota</taxon>
        <taxon>Metazoa</taxon>
        <taxon>Ecdysozoa</taxon>
        <taxon>Arthropoda</taxon>
        <taxon>Chelicerata</taxon>
        <taxon>Arachnida</taxon>
        <taxon>Araneae</taxon>
        <taxon>Araneomorphae</taxon>
        <taxon>Entelegynae</taxon>
        <taxon>Araneoidea</taxon>
        <taxon>Nephilidae</taxon>
        <taxon>Nephila</taxon>
    </lineage>
</organism>
<proteinExistence type="predicted"/>
<sequence>MPSSSRATCFDTLCYTWDDLALLRGVNDPRVRSPQLSRVSVSEKRVRSTERIQQARFLQGRFDWLVAKRFIAKKLGHPRSKINSYLMFWSERVLGAPLTRWRETALAVNELSEKAIVILIVFHWSESSLALDLHPMRYKDLSKIYRLL</sequence>
<evidence type="ECO:0000313" key="1">
    <source>
        <dbReference type="EMBL" id="GFU25801.1"/>
    </source>
</evidence>
<accession>A0A8X6QLT5</accession>
<name>A0A8X6QLT5_NEPPI</name>
<reference evidence="1" key="1">
    <citation type="submission" date="2020-08" db="EMBL/GenBank/DDBJ databases">
        <title>Multicomponent nature underlies the extraordinary mechanical properties of spider dragline silk.</title>
        <authorList>
            <person name="Kono N."/>
            <person name="Nakamura H."/>
            <person name="Mori M."/>
            <person name="Yoshida Y."/>
            <person name="Ohtoshi R."/>
            <person name="Malay A.D."/>
            <person name="Moran D.A.P."/>
            <person name="Tomita M."/>
            <person name="Numata K."/>
            <person name="Arakawa K."/>
        </authorList>
    </citation>
    <scope>NUCLEOTIDE SEQUENCE</scope>
</reference>
<comment type="caution">
    <text evidence="1">The sequence shown here is derived from an EMBL/GenBank/DDBJ whole genome shotgun (WGS) entry which is preliminary data.</text>
</comment>
<protein>
    <submittedName>
        <fullName evidence="1">Uncharacterized protein</fullName>
    </submittedName>
</protein>
<evidence type="ECO:0000313" key="2">
    <source>
        <dbReference type="Proteomes" id="UP000887013"/>
    </source>
</evidence>
<dbReference type="Proteomes" id="UP000887013">
    <property type="component" value="Unassembled WGS sequence"/>
</dbReference>